<evidence type="ECO:0000313" key="4">
    <source>
        <dbReference type="Proteomes" id="UP000094444"/>
    </source>
</evidence>
<feature type="region of interest" description="Disordered" evidence="1">
    <location>
        <begin position="394"/>
        <end position="486"/>
    </location>
</feature>
<evidence type="ECO:0000313" key="3">
    <source>
        <dbReference type="EMBL" id="POS68784.1"/>
    </source>
</evidence>
<comment type="caution">
    <text evidence="3">The sequence shown here is derived from an EMBL/GenBank/DDBJ whole genome shotgun (WGS) entry which is preliminary data.</text>
</comment>
<feature type="region of interest" description="Disordered" evidence="1">
    <location>
        <begin position="301"/>
        <end position="332"/>
    </location>
</feature>
<dbReference type="InParanoid" id="A0A2P5HEV4"/>
<keyword evidence="4" id="KW-1185">Reference proteome</keyword>
<feature type="domain" description="HNH nuclease" evidence="2">
    <location>
        <begin position="150"/>
        <end position="213"/>
    </location>
</feature>
<protein>
    <recommendedName>
        <fullName evidence="2">HNH nuclease domain-containing protein</fullName>
    </recommendedName>
</protein>
<dbReference type="InterPro" id="IPR003615">
    <property type="entry name" value="HNH_nuc"/>
</dbReference>
<dbReference type="AlphaFoldDB" id="A0A2P5HEV4"/>
<feature type="compositionally biased region" description="Basic and acidic residues" evidence="1">
    <location>
        <begin position="394"/>
        <end position="418"/>
    </location>
</feature>
<organism evidence="3 4">
    <name type="scientific">Diaporthe helianthi</name>
    <dbReference type="NCBI Taxonomy" id="158607"/>
    <lineage>
        <taxon>Eukaryota</taxon>
        <taxon>Fungi</taxon>
        <taxon>Dikarya</taxon>
        <taxon>Ascomycota</taxon>
        <taxon>Pezizomycotina</taxon>
        <taxon>Sordariomycetes</taxon>
        <taxon>Sordariomycetidae</taxon>
        <taxon>Diaporthales</taxon>
        <taxon>Diaporthaceae</taxon>
        <taxon>Diaporthe</taxon>
    </lineage>
</organism>
<evidence type="ECO:0000256" key="1">
    <source>
        <dbReference type="SAM" id="MobiDB-lite"/>
    </source>
</evidence>
<sequence>MAASARPAIIRPPIAPVSTTTEFIRFLHPGYKKPNNVLFRLARVDAVDTGDQPAGTSNPPTLGVCHATALVACQVVANNAWSGRLALDKDGQTLVTAPLDHVLLLGEYYFIVDRSPVYPIVPSFRDWQFPHDDIPTFWPVFSAGHPSNSCILTNSSYAKTAAHLIPKEEGDWFRNNSMGQYGRDRKDTEDSANLTVLRADIHTWLDSRGWTIVPKENRYIAHVLDPARAPEFFSWFHNVELGLSGGSPATEYLFARFAWTVIQLVKPFVMSPSPRAVVRVQADPEEEVKWMVETLQPAQLDDLYGGGGSKSASPNKRKRNQSSAGNSSIYDDVDFGCDAETNRIYQRITEEEEARERWKRRRYSDINTNSSVYNDVGFSNDAEVNMIYQRITKEQEAREREERRRYSEITDDMLEQRERRGRSRTRRSRGTNAARSDHEDSTSPISTEASLAHDSFTTASPVELQEDSKLSTQAPRAPLDDSCTAVDVDGEKKCPELSVERQVTAQHTP</sequence>
<feature type="compositionally biased region" description="Basic residues" evidence="1">
    <location>
        <begin position="419"/>
        <end position="429"/>
    </location>
</feature>
<dbReference type="OrthoDB" id="2142759at2759"/>
<reference evidence="3" key="1">
    <citation type="submission" date="2017-09" db="EMBL/GenBank/DDBJ databases">
        <title>Polyketide synthases of a Diaporthe helianthi virulent isolate.</title>
        <authorList>
            <person name="Baroncelli R."/>
        </authorList>
    </citation>
    <scope>NUCLEOTIDE SEQUENCE [LARGE SCALE GENOMIC DNA]</scope>
    <source>
        <strain evidence="3">7/96</strain>
    </source>
</reference>
<name>A0A2P5HEV4_DIAHE</name>
<accession>A0A2P5HEV4</accession>
<feature type="compositionally biased region" description="Polar residues" evidence="1">
    <location>
        <begin position="442"/>
        <end position="460"/>
    </location>
</feature>
<dbReference type="Pfam" id="PF13391">
    <property type="entry name" value="HNH_2"/>
    <property type="match status" value="1"/>
</dbReference>
<dbReference type="Proteomes" id="UP000094444">
    <property type="component" value="Unassembled WGS sequence"/>
</dbReference>
<gene>
    <name evidence="3" type="ORF">DHEL01_v212821</name>
</gene>
<evidence type="ECO:0000259" key="2">
    <source>
        <dbReference type="Pfam" id="PF13391"/>
    </source>
</evidence>
<dbReference type="EMBL" id="MAVT02003179">
    <property type="protein sequence ID" value="POS68784.1"/>
    <property type="molecule type" value="Genomic_DNA"/>
</dbReference>
<proteinExistence type="predicted"/>